<evidence type="ECO:0000313" key="3">
    <source>
        <dbReference type="EMBL" id="MEJ1090467.1"/>
    </source>
</evidence>
<dbReference type="EMBL" id="JBBDGN010000001">
    <property type="protein sequence ID" value="MEJ1090467.1"/>
    <property type="molecule type" value="Genomic_DNA"/>
</dbReference>
<keyword evidence="2" id="KW-0472">Membrane</keyword>
<gene>
    <name evidence="3" type="ORF">WDU93_02080</name>
</gene>
<comment type="caution">
    <text evidence="3">The sequence shown here is derived from an EMBL/GenBank/DDBJ whole genome shotgun (WGS) entry which is preliminary data.</text>
</comment>
<sequence length="293" mass="32330">MRRHVHWIALLLAAPLTYVVVMLVVEWLDSVRAEARGDAIVWLTLSIGVALVVAVVAPVVLLIRSIVQMRRTFRRSQRAKGRFTAFERRQLDAATDAAAWWEYARRLRGQVLNRQVPESQQQWDVVPYEGERFFACLPLTYARYYGKDVGYTTSGMVAVGSPAFVVGAFAVSAIANASARSRAAKEAAPQWREWQQTTAYVTNHRIVTYVNGEWLTFEYGAISALYPDVASNALVCQFGSTEPLLLSGPATPVAAVVAVLQTHGLDGVRDHPGLQELARPAATPSLPPVGRRE</sequence>
<evidence type="ECO:0000256" key="1">
    <source>
        <dbReference type="SAM" id="MobiDB-lite"/>
    </source>
</evidence>
<feature type="transmembrane region" description="Helical" evidence="2">
    <location>
        <begin position="40"/>
        <end position="67"/>
    </location>
</feature>
<keyword evidence="2" id="KW-1133">Transmembrane helix</keyword>
<evidence type="ECO:0000313" key="4">
    <source>
        <dbReference type="Proteomes" id="UP001366085"/>
    </source>
</evidence>
<organism evidence="3 4">
    <name type="scientific">Microbacterium istanbulense</name>
    <dbReference type="NCBI Taxonomy" id="3122049"/>
    <lineage>
        <taxon>Bacteria</taxon>
        <taxon>Bacillati</taxon>
        <taxon>Actinomycetota</taxon>
        <taxon>Actinomycetes</taxon>
        <taxon>Micrococcales</taxon>
        <taxon>Microbacteriaceae</taxon>
        <taxon>Microbacterium</taxon>
    </lineage>
</organism>
<feature type="transmembrane region" description="Helical" evidence="2">
    <location>
        <begin position="7"/>
        <end position="28"/>
    </location>
</feature>
<evidence type="ECO:0000256" key="2">
    <source>
        <dbReference type="SAM" id="Phobius"/>
    </source>
</evidence>
<name>A0ABU8LIF2_9MICO</name>
<keyword evidence="2" id="KW-0812">Transmembrane</keyword>
<dbReference type="Proteomes" id="UP001366085">
    <property type="component" value="Unassembled WGS sequence"/>
</dbReference>
<feature type="region of interest" description="Disordered" evidence="1">
    <location>
        <begin position="270"/>
        <end position="293"/>
    </location>
</feature>
<reference evidence="3 4" key="1">
    <citation type="submission" date="2024-02" db="EMBL/GenBank/DDBJ databases">
        <authorList>
            <person name="Saticioglu I.B."/>
        </authorList>
    </citation>
    <scope>NUCLEOTIDE SEQUENCE [LARGE SCALE GENOMIC DNA]</scope>
    <source>
        <strain evidence="3 4">Mu-43</strain>
    </source>
</reference>
<proteinExistence type="predicted"/>
<accession>A0ABU8LIF2</accession>
<protein>
    <submittedName>
        <fullName evidence="3">Uncharacterized protein</fullName>
    </submittedName>
</protein>
<dbReference type="RefSeq" id="WP_337316851.1">
    <property type="nucleotide sequence ID" value="NZ_JBBDGN010000001.1"/>
</dbReference>
<keyword evidence="4" id="KW-1185">Reference proteome</keyword>